<evidence type="ECO:0000313" key="6">
    <source>
        <dbReference type="EMBL" id="QNP75036.1"/>
    </source>
</evidence>
<dbReference type="SUPFAM" id="SSF53633">
    <property type="entry name" value="Carbamate kinase-like"/>
    <property type="match status" value="1"/>
</dbReference>
<reference evidence="6 7" key="1">
    <citation type="submission" date="2020-08" db="EMBL/GenBank/DDBJ databases">
        <title>A novel species.</title>
        <authorList>
            <person name="Gao J."/>
        </authorList>
    </citation>
    <scope>NUCLEOTIDE SEQUENCE [LARGE SCALE GENOMIC DNA]</scope>
    <source>
        <strain evidence="6 7">CRXT-G-22</strain>
    </source>
</reference>
<dbReference type="Gene3D" id="3.40.1160.10">
    <property type="entry name" value="Acetylglutamate kinase-like"/>
    <property type="match status" value="1"/>
</dbReference>
<keyword evidence="3" id="KW-0418">Kinase</keyword>
<evidence type="ECO:0000256" key="4">
    <source>
        <dbReference type="ARBA" id="ARBA00022840"/>
    </source>
</evidence>
<evidence type="ECO:0000259" key="5">
    <source>
        <dbReference type="Pfam" id="PF00696"/>
    </source>
</evidence>
<gene>
    <name evidence="6" type="ORF">IAG44_40235</name>
</gene>
<dbReference type="GO" id="GO:0005524">
    <property type="term" value="F:ATP binding"/>
    <property type="evidence" value="ECO:0007669"/>
    <property type="project" value="UniProtKB-KW"/>
</dbReference>
<dbReference type="RefSeq" id="WP_187751959.1">
    <property type="nucleotide sequence ID" value="NZ_CP060828.1"/>
</dbReference>
<dbReference type="InterPro" id="IPR036393">
    <property type="entry name" value="AceGlu_kinase-like_sf"/>
</dbReference>
<dbReference type="AlphaFoldDB" id="A0A7H0IQH0"/>
<organism evidence="6 7">
    <name type="scientific">Streptomyces roseirectus</name>
    <dbReference type="NCBI Taxonomy" id="2768066"/>
    <lineage>
        <taxon>Bacteria</taxon>
        <taxon>Bacillati</taxon>
        <taxon>Actinomycetota</taxon>
        <taxon>Actinomycetes</taxon>
        <taxon>Kitasatosporales</taxon>
        <taxon>Streptomycetaceae</taxon>
        <taxon>Streptomyces</taxon>
    </lineage>
</organism>
<name>A0A7H0IQH0_9ACTN</name>
<dbReference type="GO" id="GO:0005829">
    <property type="term" value="C:cytosol"/>
    <property type="evidence" value="ECO:0007669"/>
    <property type="project" value="TreeGrafter"/>
</dbReference>
<dbReference type="InterPro" id="IPR001048">
    <property type="entry name" value="Asp/Glu/Uridylate_kinase"/>
</dbReference>
<keyword evidence="7" id="KW-1185">Reference proteome</keyword>
<evidence type="ECO:0000256" key="2">
    <source>
        <dbReference type="ARBA" id="ARBA00022741"/>
    </source>
</evidence>
<dbReference type="PANTHER" id="PTHR43654">
    <property type="entry name" value="GLUTAMATE 5-KINASE"/>
    <property type="match status" value="1"/>
</dbReference>
<protein>
    <recommendedName>
        <fullName evidence="5">Aspartate/glutamate/uridylate kinase domain-containing protein</fullName>
    </recommendedName>
</protein>
<evidence type="ECO:0000256" key="3">
    <source>
        <dbReference type="ARBA" id="ARBA00022777"/>
    </source>
</evidence>
<evidence type="ECO:0000313" key="7">
    <source>
        <dbReference type="Proteomes" id="UP000516052"/>
    </source>
</evidence>
<feature type="domain" description="Aspartate/glutamate/uridylate kinase" evidence="5">
    <location>
        <begin position="26"/>
        <end position="271"/>
    </location>
</feature>
<keyword evidence="1" id="KW-0808">Transferase</keyword>
<evidence type="ECO:0000256" key="1">
    <source>
        <dbReference type="ARBA" id="ARBA00022679"/>
    </source>
</evidence>
<dbReference type="Proteomes" id="UP000516052">
    <property type="component" value="Chromosome"/>
</dbReference>
<accession>A0A7H0IQH0</accession>
<dbReference type="EMBL" id="CP060828">
    <property type="protein sequence ID" value="QNP75036.1"/>
    <property type="molecule type" value="Genomic_DNA"/>
</dbReference>
<keyword evidence="4" id="KW-0067">ATP-binding</keyword>
<keyword evidence="2" id="KW-0547">Nucleotide-binding</keyword>
<dbReference type="Pfam" id="PF00696">
    <property type="entry name" value="AA_kinase"/>
    <property type="match status" value="1"/>
</dbReference>
<dbReference type="PANTHER" id="PTHR43654:SF1">
    <property type="entry name" value="ISOPENTENYL PHOSPHATE KINASE"/>
    <property type="match status" value="1"/>
</dbReference>
<sequence length="312" mass="32159">MRGGGSAEARAVQGDTLSAQGGAPDLLVLKVGGSLVSDKRADDGIDAAALAGYARQIAALVRARPGRVVFVAGGGAFGHGAVRELRPDDPFTALELTRATFTVKWAWVDALRGAGVAAMPLQVAALAWDRRPAGRVGDADPRTVGAGTGEEVQADRTVLRKVLAAGAVPVLSGDCVLAADGRLRILGSDHVPGLLLGAGFGRVRIVTLTDVAGVLADGPDGTEVVPFVDPDAPDAAHDLVWESASWDTSDAMHGKLRALTSHARRGGECLILRGDPDGTDLTHLLAPLTDWPPTLPHTLITRRTPAGAATYP</sequence>
<dbReference type="GO" id="GO:0004349">
    <property type="term" value="F:glutamate 5-kinase activity"/>
    <property type="evidence" value="ECO:0007669"/>
    <property type="project" value="TreeGrafter"/>
</dbReference>
<proteinExistence type="predicted"/>
<dbReference type="KEGG" id="sroi:IAG44_40235"/>